<keyword evidence="1" id="KW-0472">Membrane</keyword>
<proteinExistence type="predicted"/>
<dbReference type="RefSeq" id="WP_009006317.1">
    <property type="nucleotide sequence ID" value="NZ_CABMIK010000002.1"/>
</dbReference>
<dbReference type="EMBL" id="JAMGTK010000006">
    <property type="protein sequence ID" value="MDK4511485.1"/>
    <property type="molecule type" value="Genomic_DNA"/>
</dbReference>
<evidence type="ECO:0000313" key="2">
    <source>
        <dbReference type="EMBL" id="MDK4511485.1"/>
    </source>
</evidence>
<keyword evidence="3" id="KW-1185">Reference proteome</keyword>
<evidence type="ECO:0000313" key="3">
    <source>
        <dbReference type="Proteomes" id="UP001173223"/>
    </source>
</evidence>
<feature type="transmembrane region" description="Helical" evidence="1">
    <location>
        <begin position="6"/>
        <end position="26"/>
    </location>
</feature>
<evidence type="ECO:0000256" key="1">
    <source>
        <dbReference type="SAM" id="Phobius"/>
    </source>
</evidence>
<keyword evidence="1" id="KW-0812">Transmembrane</keyword>
<reference evidence="2" key="1">
    <citation type="journal article" date="2022" name="Gene">
        <title>A genome-led study on the pathogenesis of Fusobacterium necrophorum infections.</title>
        <authorList>
            <person name="Thapa G."/>
            <person name="Jayal A."/>
            <person name="Sikazwe E."/>
            <person name="Perry T."/>
            <person name="Mohammed Al Balushi A."/>
            <person name="Livingstone P."/>
        </authorList>
    </citation>
    <scope>NUCLEOTIDE SEQUENCE</scope>
    <source>
        <strain evidence="2">BRON_8</strain>
    </source>
</reference>
<feature type="transmembrane region" description="Helical" evidence="1">
    <location>
        <begin position="87"/>
        <end position="108"/>
    </location>
</feature>
<reference evidence="2" key="2">
    <citation type="submission" date="2022-04" db="EMBL/GenBank/DDBJ databases">
        <authorList>
            <person name="Livingstone P.G."/>
        </authorList>
    </citation>
    <scope>NUCLEOTIDE SEQUENCE</scope>
    <source>
        <strain evidence="2">BRON_8</strain>
    </source>
</reference>
<dbReference type="InterPro" id="IPR025962">
    <property type="entry name" value="SdpI/YhfL"/>
</dbReference>
<accession>A0AAW6WAB1</accession>
<dbReference type="AlphaFoldDB" id="A0AAW6WAB1"/>
<protein>
    <submittedName>
        <fullName evidence="2">SdpI family protein</fullName>
    </submittedName>
</protein>
<name>A0AAW6WAB1_9FUSO</name>
<dbReference type="GeneID" id="75075653"/>
<feature type="transmembrane region" description="Helical" evidence="1">
    <location>
        <begin position="61"/>
        <end position="81"/>
    </location>
</feature>
<gene>
    <name evidence="2" type="ORF">MWG07_04260</name>
</gene>
<dbReference type="Pfam" id="PF13630">
    <property type="entry name" value="SdpI"/>
    <property type="match status" value="1"/>
</dbReference>
<keyword evidence="1" id="KW-1133">Transmembrane helix</keyword>
<organism evidence="2 3">
    <name type="scientific">Fusobacterium necrophorum</name>
    <dbReference type="NCBI Taxonomy" id="859"/>
    <lineage>
        <taxon>Bacteria</taxon>
        <taxon>Fusobacteriati</taxon>
        <taxon>Fusobacteriota</taxon>
        <taxon>Fusobacteriia</taxon>
        <taxon>Fusobacteriales</taxon>
        <taxon>Fusobacteriaceae</taxon>
        <taxon>Fusobacterium</taxon>
    </lineage>
</organism>
<comment type="caution">
    <text evidence="2">The sequence shown here is derived from an EMBL/GenBank/DDBJ whole genome shotgun (WGS) entry which is preliminary data.</text>
</comment>
<sequence>MGFWIFVLIMVLLIPVTMIVFGRLFSKAAPKEINYMFGYRTKRSVMNDETWRFAYKYIGKLWYICGLIVLPISVVAMAFVFGKGTDIVGTVGGILTAVQMIPLIGSFIPTEKALKRNFDEYGRKI</sequence>
<dbReference type="Proteomes" id="UP001173223">
    <property type="component" value="Unassembled WGS sequence"/>
</dbReference>